<reference evidence="16 17" key="1">
    <citation type="submission" date="2024-05" db="EMBL/GenBank/DDBJ databases">
        <title>Genetic variation in Jamaican populations of the coffee berry borer (Hypothenemus hampei).</title>
        <authorList>
            <person name="Errbii M."/>
            <person name="Myrie A."/>
        </authorList>
    </citation>
    <scope>NUCLEOTIDE SEQUENCE [LARGE SCALE GENOMIC DNA]</scope>
    <source>
        <strain evidence="16">JA-Hopewell-2020-01-JO</strain>
        <tissue evidence="16">Whole body</tissue>
    </source>
</reference>
<comment type="subcellular location">
    <subcellularLocation>
        <location evidence="1">Cytoplasm</location>
    </subcellularLocation>
</comment>
<dbReference type="InterPro" id="IPR001577">
    <property type="entry name" value="Peptidase_M8"/>
</dbReference>
<dbReference type="Pfam" id="PF01457">
    <property type="entry name" value="Peptidase_M8"/>
    <property type="match status" value="1"/>
</dbReference>
<keyword evidence="3" id="KW-0963">Cytoplasm</keyword>
<evidence type="ECO:0000256" key="7">
    <source>
        <dbReference type="ARBA" id="ARBA00022776"/>
    </source>
</evidence>
<evidence type="ECO:0000256" key="10">
    <source>
        <dbReference type="ARBA" id="ARBA00023049"/>
    </source>
</evidence>
<keyword evidence="11" id="KW-0131">Cell cycle</keyword>
<evidence type="ECO:0000256" key="13">
    <source>
        <dbReference type="PIRSR" id="PIRSR601577-1"/>
    </source>
</evidence>
<comment type="caution">
    <text evidence="16">The sequence shown here is derived from an EMBL/GenBank/DDBJ whole genome shotgun (WGS) entry which is preliminary data.</text>
</comment>
<proteinExistence type="inferred from homology"/>
<keyword evidence="7" id="KW-0498">Mitosis</keyword>
<evidence type="ECO:0000256" key="2">
    <source>
        <dbReference type="ARBA" id="ARBA00005860"/>
    </source>
</evidence>
<evidence type="ECO:0000256" key="14">
    <source>
        <dbReference type="PIRSR" id="PIRSR601577-2"/>
    </source>
</evidence>
<dbReference type="PANTHER" id="PTHR10942">
    <property type="entry name" value="LEISHMANOLYSIN-LIKE PEPTIDASE"/>
    <property type="match status" value="1"/>
</dbReference>
<sequence length="658" mass="75657">MVEKLQLKLIGLFLFVCPTSFDYAFAIRTCQHNYPKHHEVLHTYVEPLHVIKKRAADQSLRILLYYDQSVYRLDEERFMLINSTILPEAVNFWEKALFVKRTDNVIRLARKCSDSQVFVKNGQTHCIEVCSKKTMCGEVEVPQEHLDVCRVCNVTGQNCRNYPGSVPGGGIPNFDFVFYVSAMQTERCSKSLTVAYASHCQQESGLDRPIAGHANLCPNSISTNRQDLEILLSTVKHEILHALGFSVSLYAFFRDRDGNPLTERSPETGKPPLNETLQTYQWSEKVIKPFYRHWVVRDGSINREVQMLVTPTVAEEVREYFNCSELEGAELEDQGEEGTALTHWEKRVFENEAMTGTHTQNPIISRITLALMEDTGWYTVNYSMAEEMSWGKNLGCDFVMKSCKEWINNKASRGVSIHPFCNKVKRDPLQTECTDDRASVALCNLVEYKTQLPKIYQNFDSLQHVAPGKEGLYGGSVSLADFCPYIQEFTWRSNNVIVRGSHCQYAENNPRPDKNFALEKYGSNSKCFDHTNRMWEEKSCRQLRQWMHWGSGCYSYRCLNGRLHILVGNYSYECYHANQEIFIRIINNGWLHKGGIVCPPCKEICAKEFEARGEHCKKGDEAPPSILYPRDDLRCDSNVAKVSIHLFFLLTSIYVYFM</sequence>
<keyword evidence="4" id="KW-0132">Cell division</keyword>
<dbReference type="FunFam" id="2.10.55.10:FF:000001">
    <property type="entry name" value="Leishmanolysin like peptidase"/>
    <property type="match status" value="1"/>
</dbReference>
<comment type="cofactor">
    <cofactor evidence="14 15">
        <name>Zn(2+)</name>
        <dbReference type="ChEBI" id="CHEBI:29105"/>
    </cofactor>
    <text evidence="14 15">Binds 1 zinc ion per subunit.</text>
</comment>
<dbReference type="GO" id="GO:0046872">
    <property type="term" value="F:metal ion binding"/>
    <property type="evidence" value="ECO:0007669"/>
    <property type="project" value="UniProtKB-KW"/>
</dbReference>
<evidence type="ECO:0000256" key="5">
    <source>
        <dbReference type="ARBA" id="ARBA00022670"/>
    </source>
</evidence>
<dbReference type="EMBL" id="JBDJPC010000008">
    <property type="protein sequence ID" value="KAL1492802.1"/>
    <property type="molecule type" value="Genomic_DNA"/>
</dbReference>
<keyword evidence="6 14" id="KW-0479">Metal-binding</keyword>
<gene>
    <name evidence="16" type="ORF">ABEB36_010985</name>
</gene>
<feature type="active site" evidence="13">
    <location>
        <position position="238"/>
    </location>
</feature>
<evidence type="ECO:0000256" key="4">
    <source>
        <dbReference type="ARBA" id="ARBA00022618"/>
    </source>
</evidence>
<dbReference type="Proteomes" id="UP001566132">
    <property type="component" value="Unassembled WGS sequence"/>
</dbReference>
<keyword evidence="10 14" id="KW-0482">Metalloprotease</keyword>
<keyword evidence="8 15" id="KW-0378">Hydrolase</keyword>
<name>A0ABD1EDV6_HYPHA</name>
<evidence type="ECO:0000256" key="8">
    <source>
        <dbReference type="ARBA" id="ARBA00022801"/>
    </source>
</evidence>
<protein>
    <recommendedName>
        <fullName evidence="12 15">Leishmanolysin-like peptidase</fullName>
        <ecNumber evidence="15">3.4.24.-</ecNumber>
    </recommendedName>
</protein>
<comment type="similarity">
    <text evidence="2 15">Belongs to the peptidase M8 family.</text>
</comment>
<dbReference type="GO" id="GO:0006508">
    <property type="term" value="P:proteolysis"/>
    <property type="evidence" value="ECO:0007669"/>
    <property type="project" value="UniProtKB-KW"/>
</dbReference>
<dbReference type="Gene3D" id="2.10.55.10">
    <property type="entry name" value="Leishmanolysin domain 3"/>
    <property type="match status" value="1"/>
</dbReference>
<dbReference type="PANTHER" id="PTHR10942:SF0">
    <property type="entry name" value="LEISHMANOLYSIN-LIKE PEPTIDASE"/>
    <property type="match status" value="1"/>
</dbReference>
<dbReference type="FunFam" id="3.90.132.10:FF:000001">
    <property type="entry name" value="leishmanolysin-like peptidase isoform X2"/>
    <property type="match status" value="1"/>
</dbReference>
<evidence type="ECO:0000313" key="16">
    <source>
        <dbReference type="EMBL" id="KAL1492802.1"/>
    </source>
</evidence>
<evidence type="ECO:0000256" key="1">
    <source>
        <dbReference type="ARBA" id="ARBA00004496"/>
    </source>
</evidence>
<dbReference type="GO" id="GO:0051301">
    <property type="term" value="P:cell division"/>
    <property type="evidence" value="ECO:0007669"/>
    <property type="project" value="UniProtKB-KW"/>
</dbReference>
<evidence type="ECO:0000256" key="12">
    <source>
        <dbReference type="ARBA" id="ARBA00039717"/>
    </source>
</evidence>
<dbReference type="Gene3D" id="3.10.170.20">
    <property type="match status" value="1"/>
</dbReference>
<organism evidence="16 17">
    <name type="scientific">Hypothenemus hampei</name>
    <name type="common">Coffee berry borer</name>
    <dbReference type="NCBI Taxonomy" id="57062"/>
    <lineage>
        <taxon>Eukaryota</taxon>
        <taxon>Metazoa</taxon>
        <taxon>Ecdysozoa</taxon>
        <taxon>Arthropoda</taxon>
        <taxon>Hexapoda</taxon>
        <taxon>Insecta</taxon>
        <taxon>Pterygota</taxon>
        <taxon>Neoptera</taxon>
        <taxon>Endopterygota</taxon>
        <taxon>Coleoptera</taxon>
        <taxon>Polyphaga</taxon>
        <taxon>Cucujiformia</taxon>
        <taxon>Curculionidae</taxon>
        <taxon>Scolytinae</taxon>
        <taxon>Hypothenemus</taxon>
    </lineage>
</organism>
<accession>A0ABD1EDV6</accession>
<dbReference type="GO" id="GO:0004222">
    <property type="term" value="F:metalloendopeptidase activity"/>
    <property type="evidence" value="ECO:0007669"/>
    <property type="project" value="UniProtKB-UniRule"/>
</dbReference>
<feature type="binding site" evidence="14">
    <location>
        <position position="343"/>
    </location>
    <ligand>
        <name>Zn(2+)</name>
        <dbReference type="ChEBI" id="CHEBI:29105"/>
        <note>catalytic</note>
    </ligand>
</feature>
<dbReference type="Gene3D" id="2.30.34.10">
    <property type="entry name" value="Leishmanolysin domain 4"/>
    <property type="match status" value="1"/>
</dbReference>
<evidence type="ECO:0000256" key="3">
    <source>
        <dbReference type="ARBA" id="ARBA00022490"/>
    </source>
</evidence>
<evidence type="ECO:0000256" key="6">
    <source>
        <dbReference type="ARBA" id="ARBA00022723"/>
    </source>
</evidence>
<feature type="binding site" evidence="14">
    <location>
        <position position="237"/>
    </location>
    <ligand>
        <name>Zn(2+)</name>
        <dbReference type="ChEBI" id="CHEBI:29105"/>
        <note>catalytic</note>
    </ligand>
</feature>
<dbReference type="SUPFAM" id="SSF55486">
    <property type="entry name" value="Metalloproteases ('zincins'), catalytic domain"/>
    <property type="match status" value="1"/>
</dbReference>
<keyword evidence="9 14" id="KW-0862">Zinc</keyword>
<dbReference type="AlphaFoldDB" id="A0ABD1EDV6"/>
<dbReference type="Gene3D" id="3.90.132.10">
    <property type="entry name" value="Leishmanolysin , domain 2"/>
    <property type="match status" value="1"/>
</dbReference>
<keyword evidence="17" id="KW-1185">Reference proteome</keyword>
<feature type="binding site" evidence="14">
    <location>
        <position position="241"/>
    </location>
    <ligand>
        <name>Zn(2+)</name>
        <dbReference type="ChEBI" id="CHEBI:29105"/>
        <note>catalytic</note>
    </ligand>
</feature>
<dbReference type="GO" id="GO:0005737">
    <property type="term" value="C:cytoplasm"/>
    <property type="evidence" value="ECO:0007669"/>
    <property type="project" value="UniProtKB-SubCell"/>
</dbReference>
<keyword evidence="5 15" id="KW-0645">Protease</keyword>
<evidence type="ECO:0000256" key="9">
    <source>
        <dbReference type="ARBA" id="ARBA00022833"/>
    </source>
</evidence>
<dbReference type="EC" id="3.4.24.-" evidence="15"/>
<evidence type="ECO:0000256" key="11">
    <source>
        <dbReference type="ARBA" id="ARBA00023306"/>
    </source>
</evidence>
<evidence type="ECO:0000256" key="15">
    <source>
        <dbReference type="RuleBase" id="RU366077"/>
    </source>
</evidence>
<evidence type="ECO:0000313" key="17">
    <source>
        <dbReference type="Proteomes" id="UP001566132"/>
    </source>
</evidence>